<sequence>MFNRVFYLDITGEENCKTGKIIRITRLLRWSRGFFINVC</sequence>
<accession>A0A0U1L2H9</accession>
<gene>
    <name evidence="1" type="ORF">SpAn4DRAFT_0332</name>
</gene>
<dbReference type="AlphaFoldDB" id="A0A0U1L2H9"/>
<dbReference type="Proteomes" id="UP000049855">
    <property type="component" value="Unassembled WGS sequence"/>
</dbReference>
<evidence type="ECO:0000313" key="1">
    <source>
        <dbReference type="EMBL" id="CQR73870.1"/>
    </source>
</evidence>
<name>A0A0U1L2H9_9FIRM</name>
<reference evidence="2" key="1">
    <citation type="submission" date="2015-03" db="EMBL/GenBank/DDBJ databases">
        <authorList>
            <person name="Nijsse Bart"/>
        </authorList>
    </citation>
    <scope>NUCLEOTIDE SEQUENCE [LARGE SCALE GENOMIC DNA]</scope>
</reference>
<evidence type="ECO:0000313" key="2">
    <source>
        <dbReference type="Proteomes" id="UP000049855"/>
    </source>
</evidence>
<protein>
    <submittedName>
        <fullName evidence="1">Uncharacterized protein</fullName>
    </submittedName>
</protein>
<keyword evidence="2" id="KW-1185">Reference proteome</keyword>
<proteinExistence type="predicted"/>
<dbReference type="EMBL" id="CTRP01000014">
    <property type="protein sequence ID" value="CQR73870.1"/>
    <property type="molecule type" value="Genomic_DNA"/>
</dbReference>
<organism evidence="1 2">
    <name type="scientific">Sporomusa ovata</name>
    <dbReference type="NCBI Taxonomy" id="2378"/>
    <lineage>
        <taxon>Bacteria</taxon>
        <taxon>Bacillati</taxon>
        <taxon>Bacillota</taxon>
        <taxon>Negativicutes</taxon>
        <taxon>Selenomonadales</taxon>
        <taxon>Sporomusaceae</taxon>
        <taxon>Sporomusa</taxon>
    </lineage>
</organism>